<dbReference type="InterPro" id="IPR051554">
    <property type="entry name" value="Acetyltransferase_Eis"/>
</dbReference>
<feature type="domain" description="N-acetyltransferase" evidence="5">
    <location>
        <begin position="4"/>
        <end position="147"/>
    </location>
</feature>
<name>A0A919PF39_9ACTN</name>
<dbReference type="Gene3D" id="3.40.630.30">
    <property type="match status" value="2"/>
</dbReference>
<evidence type="ECO:0000256" key="4">
    <source>
        <dbReference type="HAMAP-Rule" id="MF_01812"/>
    </source>
</evidence>
<dbReference type="GO" id="GO:0030649">
    <property type="term" value="P:aminoglycoside antibiotic catabolic process"/>
    <property type="evidence" value="ECO:0007669"/>
    <property type="project" value="TreeGrafter"/>
</dbReference>
<dbReference type="InterPro" id="IPR041380">
    <property type="entry name" value="Acetyltransf_17"/>
</dbReference>
<dbReference type="PANTHER" id="PTHR37817">
    <property type="entry name" value="N-ACETYLTRANSFERASE EIS"/>
    <property type="match status" value="1"/>
</dbReference>
<dbReference type="Proteomes" id="UP000660611">
    <property type="component" value="Unassembled WGS sequence"/>
</dbReference>
<protein>
    <submittedName>
        <fullName evidence="6">UPF0256 protein</fullName>
    </submittedName>
</protein>
<evidence type="ECO:0000259" key="5">
    <source>
        <dbReference type="PROSITE" id="PS51186"/>
    </source>
</evidence>
<evidence type="ECO:0000256" key="2">
    <source>
        <dbReference type="ARBA" id="ARBA00022679"/>
    </source>
</evidence>
<gene>
    <name evidence="6" type="ORF">Dsi01nite_016920</name>
</gene>
<feature type="active site" description="Proton acceptor; via carboxylate" evidence="4">
    <location>
        <position position="408"/>
    </location>
</feature>
<dbReference type="InterPro" id="IPR016181">
    <property type="entry name" value="Acyl_CoA_acyltransferase"/>
</dbReference>
<dbReference type="InterPro" id="IPR022902">
    <property type="entry name" value="NAcTrfase_Eis"/>
</dbReference>
<dbReference type="Gene3D" id="3.30.1050.10">
    <property type="entry name" value="SCP2 sterol-binding domain"/>
    <property type="match status" value="1"/>
</dbReference>
<dbReference type="SUPFAM" id="SSF55718">
    <property type="entry name" value="SCP-like"/>
    <property type="match status" value="1"/>
</dbReference>
<comment type="subunit">
    <text evidence="4">Homohexamer; trimer of dimers.</text>
</comment>
<dbReference type="RefSeq" id="WP_203845501.1">
    <property type="nucleotide sequence ID" value="NZ_BAAAVW010000004.1"/>
</dbReference>
<dbReference type="NCBIfam" id="NF002367">
    <property type="entry name" value="PRK01346.1-4"/>
    <property type="match status" value="1"/>
</dbReference>
<dbReference type="CDD" id="cd04301">
    <property type="entry name" value="NAT_SF"/>
    <property type="match status" value="1"/>
</dbReference>
<feature type="binding site" evidence="4">
    <location>
        <begin position="81"/>
        <end position="83"/>
    </location>
    <ligand>
        <name>acetyl-CoA</name>
        <dbReference type="ChEBI" id="CHEBI:57288"/>
    </ligand>
</feature>
<proteinExistence type="inferred from homology"/>
<dbReference type="Pfam" id="PF13527">
    <property type="entry name" value="Acetyltransf_9"/>
    <property type="match status" value="1"/>
</dbReference>
<evidence type="ECO:0000313" key="6">
    <source>
        <dbReference type="EMBL" id="GIG43651.1"/>
    </source>
</evidence>
<dbReference type="PANTHER" id="PTHR37817:SF1">
    <property type="entry name" value="N-ACETYLTRANSFERASE EIS"/>
    <property type="match status" value="1"/>
</dbReference>
<evidence type="ECO:0000256" key="1">
    <source>
        <dbReference type="ARBA" id="ARBA00009213"/>
    </source>
</evidence>
<dbReference type="Pfam" id="PF17668">
    <property type="entry name" value="Acetyltransf_17"/>
    <property type="match status" value="1"/>
</dbReference>
<dbReference type="AlphaFoldDB" id="A0A919PF39"/>
<accession>A0A919PF39</accession>
<feature type="binding site" evidence="4">
    <location>
        <begin position="114"/>
        <end position="115"/>
    </location>
    <ligand>
        <name>acetyl-CoA</name>
        <dbReference type="ChEBI" id="CHEBI:57288"/>
    </ligand>
</feature>
<evidence type="ECO:0000313" key="7">
    <source>
        <dbReference type="Proteomes" id="UP000660611"/>
    </source>
</evidence>
<keyword evidence="3 4" id="KW-0012">Acyltransferase</keyword>
<dbReference type="HAMAP" id="MF_01812">
    <property type="entry name" value="Eis"/>
    <property type="match status" value="1"/>
</dbReference>
<comment type="caution">
    <text evidence="6">The sequence shown here is derived from an EMBL/GenBank/DDBJ whole genome shotgun (WGS) entry which is preliminary data.</text>
</comment>
<evidence type="ECO:0000256" key="3">
    <source>
        <dbReference type="ARBA" id="ARBA00023315"/>
    </source>
</evidence>
<dbReference type="GO" id="GO:0034069">
    <property type="term" value="F:aminoglycoside N-acetyltransferase activity"/>
    <property type="evidence" value="ECO:0007669"/>
    <property type="project" value="TreeGrafter"/>
</dbReference>
<feature type="binding site" evidence="4">
    <location>
        <begin position="89"/>
        <end position="94"/>
    </location>
    <ligand>
        <name>acetyl-CoA</name>
        <dbReference type="ChEBI" id="CHEBI:57288"/>
    </ligand>
</feature>
<dbReference type="InterPro" id="IPR025559">
    <property type="entry name" value="Eis_dom"/>
</dbReference>
<dbReference type="SUPFAM" id="SSF55729">
    <property type="entry name" value="Acyl-CoA N-acyltransferases (Nat)"/>
    <property type="match status" value="1"/>
</dbReference>
<feature type="active site" description="Proton donor" evidence="4">
    <location>
        <position position="119"/>
    </location>
</feature>
<dbReference type="InterPro" id="IPR000182">
    <property type="entry name" value="GNAT_dom"/>
</dbReference>
<keyword evidence="2 4" id="KW-0808">Transferase</keyword>
<reference evidence="6" key="1">
    <citation type="submission" date="2021-01" db="EMBL/GenBank/DDBJ databases">
        <title>Whole genome shotgun sequence of Dactylosporangium siamense NBRC 106093.</title>
        <authorList>
            <person name="Komaki H."/>
            <person name="Tamura T."/>
        </authorList>
    </citation>
    <scope>NUCLEOTIDE SEQUENCE</scope>
    <source>
        <strain evidence="6">NBRC 106093</strain>
    </source>
</reference>
<dbReference type="EMBL" id="BONQ01000025">
    <property type="protein sequence ID" value="GIG43651.1"/>
    <property type="molecule type" value="Genomic_DNA"/>
</dbReference>
<dbReference type="PROSITE" id="PS51186">
    <property type="entry name" value="GNAT"/>
    <property type="match status" value="1"/>
</dbReference>
<dbReference type="Pfam" id="PF13530">
    <property type="entry name" value="SCP2_2"/>
    <property type="match status" value="1"/>
</dbReference>
<dbReference type="InterPro" id="IPR036527">
    <property type="entry name" value="SCP2_sterol-bd_dom_sf"/>
</dbReference>
<comment type="similarity">
    <text evidence="1 4">Belongs to the acetyltransferase Eis family.</text>
</comment>
<keyword evidence="7" id="KW-1185">Reference proteome</keyword>
<organism evidence="6 7">
    <name type="scientific">Dactylosporangium siamense</name>
    <dbReference type="NCBI Taxonomy" id="685454"/>
    <lineage>
        <taxon>Bacteria</taxon>
        <taxon>Bacillati</taxon>
        <taxon>Actinomycetota</taxon>
        <taxon>Actinomycetes</taxon>
        <taxon>Micromonosporales</taxon>
        <taxon>Micromonosporaceae</taxon>
        <taxon>Dactylosporangium</taxon>
    </lineage>
</organism>
<sequence>MTGYSLRAATTADIDAFSRVIRGAFFVTSEPDPSDSIRTVLDPSRYTLAEFGGQIVGTAGIFTRDLAVPGAVIPAAHVTGVSVAPAHTRKGLLRRMMTDQLTSVPEAIAVLWASEGRIYQRFGYGLASQNVTLRADRRELSIRSTVGGDTGTLRSAAPSEVLKELSEVYGRVLAERPGWSSRDDAWWGHLTTDLEKHRDGFTATRAVLYENAEGVVEGFTRYRVRSEWDDNGPKGEVNVVELVAATPAAEAALWRFLLRVDLTRTVVKGLSSVDEPIFHLVDEPRRLGGKIGDGLWVRIVDLPRALVSRRYAAPVDVVLEVTDELLPANAGRWRLRVGAGGALVNCSPTDAPADLSCDVLELGAAYLGGTKLGALAATGRVREHRPGAVAAASTAFGWHVSPASIEIF</sequence>